<proteinExistence type="predicted"/>
<gene>
    <name evidence="1" type="ORF">CSP5_1107</name>
</gene>
<accession>A0A1N5UU92</accession>
<dbReference type="GeneID" id="41588366"/>
<sequence>MEEVNKLNLENEKLDSVELQTYMQQTIVLIGDRMSDVYNGLIKANEGKKNAIIYITQEKERKLSSSGKLKYEDFNDEYDSSFVKMTDKDGNIMDEEDGASRISYPDIVQVKFRNLSSDRELRHAAEIVSGLVDNSWVTIVASDLSEGFARNIHSSLVYRRKKFNNSVASFVFTRASNPTDEFNLKIIRESIKKNTNKYKEIGEEKKIRHNIFSKKGEEQEIQKMIAEISSLQKNF</sequence>
<dbReference type="AlphaFoldDB" id="A0A1N5UU92"/>
<dbReference type="Proteomes" id="UP000195607">
    <property type="component" value="Chromosome I"/>
</dbReference>
<evidence type="ECO:0000313" key="1">
    <source>
        <dbReference type="EMBL" id="SIM63929.1"/>
    </source>
</evidence>
<evidence type="ECO:0000313" key="2">
    <source>
        <dbReference type="Proteomes" id="UP000195607"/>
    </source>
</evidence>
<protein>
    <submittedName>
        <fullName evidence="1">Uncharacterized protein</fullName>
    </submittedName>
</protein>
<organism evidence="1 2">
    <name type="scientific">Cuniculiplasma divulgatum</name>
    <dbReference type="NCBI Taxonomy" id="1673428"/>
    <lineage>
        <taxon>Archaea</taxon>
        <taxon>Methanobacteriati</taxon>
        <taxon>Thermoplasmatota</taxon>
        <taxon>Thermoplasmata</taxon>
        <taxon>Thermoplasmatales</taxon>
        <taxon>Cuniculiplasmataceae</taxon>
        <taxon>Cuniculiplasma</taxon>
    </lineage>
</organism>
<dbReference type="RefSeq" id="WP_148689808.1">
    <property type="nucleotide sequence ID" value="NZ_LT671858.1"/>
</dbReference>
<reference evidence="1 2" key="1">
    <citation type="submission" date="2016-04" db="EMBL/GenBank/DDBJ databases">
        <authorList>
            <person name="Evans L.H."/>
            <person name="Alamgir A."/>
            <person name="Owens N."/>
            <person name="Weber N.D."/>
            <person name="Virtaneva K."/>
            <person name="Barbian K."/>
            <person name="Babar A."/>
            <person name="Rosenke K."/>
        </authorList>
    </citation>
    <scope>NUCLEOTIDE SEQUENCE [LARGE SCALE GENOMIC DNA]</scope>
    <source>
        <strain evidence="2">S5(T) (JCM 30642 \VKM B-2941)</strain>
    </source>
</reference>
<dbReference type="EMBL" id="LT671858">
    <property type="protein sequence ID" value="SIM63929.1"/>
    <property type="molecule type" value="Genomic_DNA"/>
</dbReference>
<name>A0A1N5UU92_9ARCH</name>